<dbReference type="AlphaFoldDB" id="A0A0E4C8T8"/>
<organism evidence="6 7">
    <name type="scientific">Syntrophomonas zehnderi OL-4</name>
    <dbReference type="NCBI Taxonomy" id="690567"/>
    <lineage>
        <taxon>Bacteria</taxon>
        <taxon>Bacillati</taxon>
        <taxon>Bacillota</taxon>
        <taxon>Clostridia</taxon>
        <taxon>Eubacteriales</taxon>
        <taxon>Syntrophomonadaceae</taxon>
        <taxon>Syntrophomonas</taxon>
    </lineage>
</organism>
<dbReference type="PROSITE" id="PS00198">
    <property type="entry name" value="4FE4S_FER_1"/>
    <property type="match status" value="2"/>
</dbReference>
<dbReference type="InterPro" id="IPR017900">
    <property type="entry name" value="4Fe4S_Fe_S_CS"/>
</dbReference>
<dbReference type="InterPro" id="IPR050572">
    <property type="entry name" value="Fe-S_Ferredoxin"/>
</dbReference>
<keyword evidence="4" id="KW-0411">Iron-sulfur</keyword>
<keyword evidence="7" id="KW-1185">Reference proteome</keyword>
<dbReference type="SUPFAM" id="SSF54862">
    <property type="entry name" value="4Fe-4S ferredoxins"/>
    <property type="match status" value="1"/>
</dbReference>
<dbReference type="InterPro" id="IPR017896">
    <property type="entry name" value="4Fe4S_Fe-S-bd"/>
</dbReference>
<gene>
    <name evidence="6" type="ORF">1690</name>
</gene>
<evidence type="ECO:0000313" key="7">
    <source>
        <dbReference type="Proteomes" id="UP000045545"/>
    </source>
</evidence>
<sequence>MFIVAIDEEICTGCNECTEGCPARILGFNGEKAFVSGDPTECMGCEACTSVCPSEAISVTEV</sequence>
<evidence type="ECO:0000256" key="3">
    <source>
        <dbReference type="ARBA" id="ARBA00023004"/>
    </source>
</evidence>
<feature type="domain" description="4Fe-4S ferredoxin-type" evidence="5">
    <location>
        <begin position="2"/>
        <end position="31"/>
    </location>
</feature>
<dbReference type="Pfam" id="PF13237">
    <property type="entry name" value="Fer4_10"/>
    <property type="match status" value="1"/>
</dbReference>
<dbReference type="EMBL" id="CGIH01000027">
    <property type="protein sequence ID" value="CFX70692.1"/>
    <property type="molecule type" value="Genomic_DNA"/>
</dbReference>
<feature type="domain" description="4Fe-4S ferredoxin-type" evidence="5">
    <location>
        <begin position="33"/>
        <end position="62"/>
    </location>
</feature>
<dbReference type="GO" id="GO:0051539">
    <property type="term" value="F:4 iron, 4 sulfur cluster binding"/>
    <property type="evidence" value="ECO:0007669"/>
    <property type="project" value="UniProtKB-KW"/>
</dbReference>
<evidence type="ECO:0000256" key="1">
    <source>
        <dbReference type="ARBA" id="ARBA00022485"/>
    </source>
</evidence>
<proteinExistence type="predicted"/>
<keyword evidence="1" id="KW-0004">4Fe-4S</keyword>
<dbReference type="OrthoDB" id="9807879at2"/>
<name>A0A0E4C8T8_9FIRM</name>
<dbReference type="GO" id="GO:0046872">
    <property type="term" value="F:metal ion binding"/>
    <property type="evidence" value="ECO:0007669"/>
    <property type="project" value="UniProtKB-KW"/>
</dbReference>
<evidence type="ECO:0000256" key="2">
    <source>
        <dbReference type="ARBA" id="ARBA00022723"/>
    </source>
</evidence>
<dbReference type="Gene3D" id="3.30.70.20">
    <property type="match status" value="2"/>
</dbReference>
<keyword evidence="2" id="KW-0479">Metal-binding</keyword>
<evidence type="ECO:0000313" key="6">
    <source>
        <dbReference type="EMBL" id="CFX70692.1"/>
    </source>
</evidence>
<evidence type="ECO:0000256" key="4">
    <source>
        <dbReference type="ARBA" id="ARBA00023014"/>
    </source>
</evidence>
<reference evidence="6 7" key="1">
    <citation type="submission" date="2015-03" db="EMBL/GenBank/DDBJ databases">
        <authorList>
            <person name="Murphy D."/>
        </authorList>
    </citation>
    <scope>NUCLEOTIDE SEQUENCE [LARGE SCALE GENOMIC DNA]</scope>
    <source>
        <strain evidence="6 7">OL-4</strain>
    </source>
</reference>
<keyword evidence="3" id="KW-0408">Iron</keyword>
<dbReference type="Proteomes" id="UP000045545">
    <property type="component" value="Unassembled WGS sequence"/>
</dbReference>
<dbReference type="PROSITE" id="PS51379">
    <property type="entry name" value="4FE4S_FER_2"/>
    <property type="match status" value="2"/>
</dbReference>
<dbReference type="PANTHER" id="PTHR43687">
    <property type="entry name" value="ADENYLYLSULFATE REDUCTASE, BETA SUBUNIT"/>
    <property type="match status" value="1"/>
</dbReference>
<dbReference type="PANTHER" id="PTHR43687:SF1">
    <property type="entry name" value="FERREDOXIN III"/>
    <property type="match status" value="1"/>
</dbReference>
<dbReference type="STRING" id="690567.1690"/>
<accession>A0A0E4C8T8</accession>
<protein>
    <submittedName>
        <fullName evidence="6">4Fe-4S ferredoxin-type, iron-sulphur binding domain</fullName>
    </submittedName>
</protein>
<evidence type="ECO:0000259" key="5">
    <source>
        <dbReference type="PROSITE" id="PS51379"/>
    </source>
</evidence>
<dbReference type="RefSeq" id="WP_076982627.1">
    <property type="nucleotide sequence ID" value="NZ_CGIH01000027.1"/>
</dbReference>